<dbReference type="SUPFAM" id="SSF49785">
    <property type="entry name" value="Galactose-binding domain-like"/>
    <property type="match status" value="1"/>
</dbReference>
<organism evidence="5 6">
    <name type="scientific">Vibrio rotiferianus</name>
    <dbReference type="NCBI Taxonomy" id="190895"/>
    <lineage>
        <taxon>Bacteria</taxon>
        <taxon>Pseudomonadati</taxon>
        <taxon>Pseudomonadota</taxon>
        <taxon>Gammaproteobacteria</taxon>
        <taxon>Vibrionales</taxon>
        <taxon>Vibrionaceae</taxon>
        <taxon>Vibrio</taxon>
    </lineage>
</organism>
<keyword evidence="2" id="KW-0378">Hydrolase</keyword>
<protein>
    <submittedName>
        <fullName evidence="5">Proprotein convertase P-domain protein</fullName>
    </submittedName>
</protein>
<evidence type="ECO:0000313" key="5">
    <source>
        <dbReference type="EMBL" id="BBL91844.1"/>
    </source>
</evidence>
<dbReference type="EMBL" id="AP019799">
    <property type="protein sequence ID" value="BBL91844.1"/>
    <property type="molecule type" value="Genomic_DNA"/>
</dbReference>
<dbReference type="PROSITE" id="PS51829">
    <property type="entry name" value="P_HOMO_B"/>
    <property type="match status" value="1"/>
</dbReference>
<dbReference type="GO" id="GO:0004252">
    <property type="term" value="F:serine-type endopeptidase activity"/>
    <property type="evidence" value="ECO:0007669"/>
    <property type="project" value="InterPro"/>
</dbReference>
<proteinExistence type="predicted"/>
<evidence type="ECO:0000256" key="3">
    <source>
        <dbReference type="SAM" id="SignalP"/>
    </source>
</evidence>
<accession>A0A510IDG5</accession>
<keyword evidence="3" id="KW-0732">Signal</keyword>
<dbReference type="AlphaFoldDB" id="A0A510IDG5"/>
<dbReference type="InterPro" id="IPR008979">
    <property type="entry name" value="Galactose-bd-like_sf"/>
</dbReference>
<feature type="domain" description="P/Homo B" evidence="4">
    <location>
        <begin position="581"/>
        <end position="716"/>
    </location>
</feature>
<dbReference type="InterPro" id="IPR002884">
    <property type="entry name" value="P_dom"/>
</dbReference>
<gene>
    <name evidence="5" type="ORF">VroAM7_44970</name>
</gene>
<evidence type="ECO:0000259" key="4">
    <source>
        <dbReference type="PROSITE" id="PS51829"/>
    </source>
</evidence>
<dbReference type="Pfam" id="PF01483">
    <property type="entry name" value="P_proprotein"/>
    <property type="match status" value="1"/>
</dbReference>
<keyword evidence="1" id="KW-0645">Protease</keyword>
<dbReference type="Proteomes" id="UP000315115">
    <property type="component" value="Chromosome 2"/>
</dbReference>
<dbReference type="GO" id="GO:0006508">
    <property type="term" value="P:proteolysis"/>
    <property type="evidence" value="ECO:0007669"/>
    <property type="project" value="UniProtKB-KW"/>
</dbReference>
<dbReference type="SUPFAM" id="SSF55486">
    <property type="entry name" value="Metalloproteases ('zincins'), catalytic domain"/>
    <property type="match status" value="1"/>
</dbReference>
<feature type="chain" id="PRO_5021969737" evidence="3">
    <location>
        <begin position="21"/>
        <end position="750"/>
    </location>
</feature>
<evidence type="ECO:0000313" key="6">
    <source>
        <dbReference type="Proteomes" id="UP000315115"/>
    </source>
</evidence>
<evidence type="ECO:0000256" key="1">
    <source>
        <dbReference type="ARBA" id="ARBA00022670"/>
    </source>
</evidence>
<sequence>MKLKPLALSLLFACAPVVQAAEWDYPSVDSVVSNEAQAKIYLDNHYAQAGEFKFRYKTQSQVGEHYNFDVWISGEYQPQRTAVVTTDKNHHVVRVFKSFEDTVIRNGVPTVAMELESPRQLQAQEPPALRTGSLVDVEVSLFTPDLRTMQQQAGPESTWSALSDYPQPIEYVTKSIEVLKSGGKFYLSNPRLKQVDATGLFSAPAPGEAPVLDTLDFLRTEGVQAFDSVDEMQSTKFGDNAFPQLMAFHHLDSSLQYLTSLTYDLFDEPLRFDARGLSKDNSTYYYGPKALMLGVGGVSPDAVDADVVIHELGHGIHYQIVPDWAYGHTGAIAEGFADYWAGSASYRIQYSYASRRGQEFELDTVFNWDGVFGTRKTTRSLWNQRARYFEGAEYLAHISVGGENGDELWSTPLFQALKASVERYGDGTDKVFREFDAIVLEGMYGIGRGVKMHDLAESTVFAASTLFPEKDYAQFLMNSFNKHNLLKAPFRVRYDARYIAQDQNVGVNLSQTGREASIKGQWQLNNASVFDFDETLSDSTSMKVALPSGLTCGTQFDSSISLDYQFSEGLKARQWEENVKLVNGTPKLDIKPQSVNTALPEQGDRLFAQTLSDKSHTIDDSFAVYLNIEHDSLQDLQVALISPQGKSVVLLNHQSSNTNGFKGYFTAQYDEELQALVGQPSWGTWRLEVSDRVSGNSGVLKEWGVSHFAQYQCSADTTKGSSSGGSGGSGSPLALLGLLLLSMVRVIRSR</sequence>
<evidence type="ECO:0000256" key="2">
    <source>
        <dbReference type="ARBA" id="ARBA00022801"/>
    </source>
</evidence>
<reference evidence="6" key="1">
    <citation type="submission" date="2019-07" db="EMBL/GenBank/DDBJ databases">
        <title>Complete Genome Sequences of Vibrion rotiferianus strain AM7.</title>
        <authorList>
            <person name="Miyazaki K."/>
            <person name="Wiseschart A."/>
            <person name="Pootanakit K."/>
            <person name="Ishimori K."/>
            <person name="Kitahara K."/>
        </authorList>
    </citation>
    <scope>NUCLEOTIDE SEQUENCE [LARGE SCALE GENOMIC DNA]</scope>
    <source>
        <strain evidence="6">AM7</strain>
    </source>
</reference>
<feature type="signal peptide" evidence="3">
    <location>
        <begin position="1"/>
        <end position="20"/>
    </location>
</feature>
<dbReference type="Gene3D" id="2.60.120.260">
    <property type="entry name" value="Galactose-binding domain-like"/>
    <property type="match status" value="1"/>
</dbReference>
<dbReference type="RefSeq" id="WP_143694034.1">
    <property type="nucleotide sequence ID" value="NZ_AP019799.1"/>
</dbReference>
<name>A0A510IDG5_9VIBR</name>